<evidence type="ECO:0000256" key="1">
    <source>
        <dbReference type="SAM" id="SignalP"/>
    </source>
</evidence>
<reference evidence="2" key="1">
    <citation type="journal article" date="2023" name="Mol. Phylogenet. Evol.">
        <title>Genome-scale phylogeny and comparative genomics of the fungal order Sordariales.</title>
        <authorList>
            <person name="Hensen N."/>
            <person name="Bonometti L."/>
            <person name="Westerberg I."/>
            <person name="Brannstrom I.O."/>
            <person name="Guillou S."/>
            <person name="Cros-Aarteil S."/>
            <person name="Calhoun S."/>
            <person name="Haridas S."/>
            <person name="Kuo A."/>
            <person name="Mondo S."/>
            <person name="Pangilinan J."/>
            <person name="Riley R."/>
            <person name="LaButti K."/>
            <person name="Andreopoulos B."/>
            <person name="Lipzen A."/>
            <person name="Chen C."/>
            <person name="Yan M."/>
            <person name="Daum C."/>
            <person name="Ng V."/>
            <person name="Clum A."/>
            <person name="Steindorff A."/>
            <person name="Ohm R.A."/>
            <person name="Martin F."/>
            <person name="Silar P."/>
            <person name="Natvig D.O."/>
            <person name="Lalanne C."/>
            <person name="Gautier V."/>
            <person name="Ament-Velasquez S.L."/>
            <person name="Kruys A."/>
            <person name="Hutchinson M.I."/>
            <person name="Powell A.J."/>
            <person name="Barry K."/>
            <person name="Miller A.N."/>
            <person name="Grigoriev I.V."/>
            <person name="Debuchy R."/>
            <person name="Gladieux P."/>
            <person name="Hiltunen Thoren M."/>
            <person name="Johannesson H."/>
        </authorList>
    </citation>
    <scope>NUCLEOTIDE SEQUENCE</scope>
    <source>
        <strain evidence="2">CBS 118394</strain>
    </source>
</reference>
<comment type="caution">
    <text evidence="2">The sequence shown here is derived from an EMBL/GenBank/DDBJ whole genome shotgun (WGS) entry which is preliminary data.</text>
</comment>
<keyword evidence="3" id="KW-1185">Reference proteome</keyword>
<feature type="signal peptide" evidence="1">
    <location>
        <begin position="1"/>
        <end position="23"/>
    </location>
</feature>
<dbReference type="EMBL" id="JAUEDM010000004">
    <property type="protein sequence ID" value="KAK3319172.1"/>
    <property type="molecule type" value="Genomic_DNA"/>
</dbReference>
<reference evidence="2" key="2">
    <citation type="submission" date="2023-06" db="EMBL/GenBank/DDBJ databases">
        <authorList>
            <consortium name="Lawrence Berkeley National Laboratory"/>
            <person name="Haridas S."/>
            <person name="Hensen N."/>
            <person name="Bonometti L."/>
            <person name="Westerberg I."/>
            <person name="Brannstrom I.O."/>
            <person name="Guillou S."/>
            <person name="Cros-Aarteil S."/>
            <person name="Calhoun S."/>
            <person name="Kuo A."/>
            <person name="Mondo S."/>
            <person name="Pangilinan J."/>
            <person name="Riley R."/>
            <person name="Labutti K."/>
            <person name="Andreopoulos B."/>
            <person name="Lipzen A."/>
            <person name="Chen C."/>
            <person name="Yanf M."/>
            <person name="Daum C."/>
            <person name="Ng V."/>
            <person name="Clum A."/>
            <person name="Steindorff A."/>
            <person name="Ohm R."/>
            <person name="Martin F."/>
            <person name="Silar P."/>
            <person name="Natvig D."/>
            <person name="Lalanne C."/>
            <person name="Gautier V."/>
            <person name="Ament-Velasquez S.L."/>
            <person name="Kruys A."/>
            <person name="Hutchinson M.I."/>
            <person name="Powell A.J."/>
            <person name="Barry K."/>
            <person name="Miller A.N."/>
            <person name="Grigoriev I.V."/>
            <person name="Debuchy R."/>
            <person name="Gladieux P."/>
            <person name="Thoren M.H."/>
            <person name="Johannesson H."/>
        </authorList>
    </citation>
    <scope>NUCLEOTIDE SEQUENCE</scope>
    <source>
        <strain evidence="2">CBS 118394</strain>
    </source>
</reference>
<dbReference type="AlphaFoldDB" id="A0AAE0M4P7"/>
<evidence type="ECO:0000313" key="2">
    <source>
        <dbReference type="EMBL" id="KAK3319172.1"/>
    </source>
</evidence>
<keyword evidence="1" id="KW-0732">Signal</keyword>
<sequence>MPLVGAAGEALLFAIVFVEDGLADQSGFCLDLLQELLVKRLLHGVSAKDGNLKICREALVEEAKEPNLLVYAAIVDRLQRPAALWRRGIS</sequence>
<protein>
    <submittedName>
        <fullName evidence="2">Uncharacterized protein</fullName>
    </submittedName>
</protein>
<feature type="chain" id="PRO_5042067907" evidence="1">
    <location>
        <begin position="24"/>
        <end position="90"/>
    </location>
</feature>
<accession>A0AAE0M4P7</accession>
<organism evidence="2 3">
    <name type="scientific">Apodospora peruviana</name>
    <dbReference type="NCBI Taxonomy" id="516989"/>
    <lineage>
        <taxon>Eukaryota</taxon>
        <taxon>Fungi</taxon>
        <taxon>Dikarya</taxon>
        <taxon>Ascomycota</taxon>
        <taxon>Pezizomycotina</taxon>
        <taxon>Sordariomycetes</taxon>
        <taxon>Sordariomycetidae</taxon>
        <taxon>Sordariales</taxon>
        <taxon>Lasiosphaeriaceae</taxon>
        <taxon>Apodospora</taxon>
    </lineage>
</organism>
<evidence type="ECO:0000313" key="3">
    <source>
        <dbReference type="Proteomes" id="UP001283341"/>
    </source>
</evidence>
<proteinExistence type="predicted"/>
<gene>
    <name evidence="2" type="ORF">B0H66DRAFT_558904</name>
</gene>
<dbReference type="Proteomes" id="UP001283341">
    <property type="component" value="Unassembled WGS sequence"/>
</dbReference>
<name>A0AAE0M4P7_9PEZI</name>